<evidence type="ECO:0000256" key="1">
    <source>
        <dbReference type="SAM" id="SignalP"/>
    </source>
</evidence>
<feature type="chain" id="PRO_5023125866" description="LTXXQ motif protein" evidence="1">
    <location>
        <begin position="30"/>
        <end position="312"/>
    </location>
</feature>
<feature type="signal peptide" evidence="1">
    <location>
        <begin position="1"/>
        <end position="29"/>
    </location>
</feature>
<keyword evidence="3" id="KW-1185">Reference proteome</keyword>
<evidence type="ECO:0000313" key="3">
    <source>
        <dbReference type="Proteomes" id="UP000318478"/>
    </source>
</evidence>
<dbReference type="EMBL" id="SJPO01000004">
    <property type="protein sequence ID" value="TWT77272.1"/>
    <property type="molecule type" value="Genomic_DNA"/>
</dbReference>
<reference evidence="2 3" key="1">
    <citation type="submission" date="2019-02" db="EMBL/GenBank/DDBJ databases">
        <title>Deep-cultivation of Planctomycetes and their phenomic and genomic characterization uncovers novel biology.</title>
        <authorList>
            <person name="Wiegand S."/>
            <person name="Jogler M."/>
            <person name="Boedeker C."/>
            <person name="Pinto D."/>
            <person name="Vollmers J."/>
            <person name="Rivas-Marin E."/>
            <person name="Kohn T."/>
            <person name="Peeters S.H."/>
            <person name="Heuer A."/>
            <person name="Rast P."/>
            <person name="Oberbeckmann S."/>
            <person name="Bunk B."/>
            <person name="Jeske O."/>
            <person name="Meyerdierks A."/>
            <person name="Storesund J.E."/>
            <person name="Kallscheuer N."/>
            <person name="Luecker S."/>
            <person name="Lage O.M."/>
            <person name="Pohl T."/>
            <person name="Merkel B.J."/>
            <person name="Hornburger P."/>
            <person name="Mueller R.-W."/>
            <person name="Bruemmer F."/>
            <person name="Labrenz M."/>
            <person name="Spormann A.M."/>
            <person name="Op Den Camp H."/>
            <person name="Overmann J."/>
            <person name="Amann R."/>
            <person name="Jetten M.S.M."/>
            <person name="Mascher T."/>
            <person name="Medema M.H."/>
            <person name="Devos D.P."/>
            <person name="Kaster A.-K."/>
            <person name="Ovreas L."/>
            <person name="Rohde M."/>
            <person name="Galperin M.Y."/>
            <person name="Jogler C."/>
        </authorList>
    </citation>
    <scope>NUCLEOTIDE SEQUENCE [LARGE SCALE GENOMIC DNA]</scope>
    <source>
        <strain evidence="2 3">Pla123a</strain>
    </source>
</reference>
<keyword evidence="1" id="KW-0732">Signal</keyword>
<comment type="caution">
    <text evidence="2">The sequence shown here is derived from an EMBL/GenBank/DDBJ whole genome shotgun (WGS) entry which is preliminary data.</text>
</comment>
<name>A0A5C5YQN8_9BACT</name>
<dbReference type="RefSeq" id="WP_146586272.1">
    <property type="nucleotide sequence ID" value="NZ_SJPO01000004.1"/>
</dbReference>
<gene>
    <name evidence="2" type="ORF">Pla123a_19290</name>
</gene>
<organism evidence="2 3">
    <name type="scientific">Posidoniimonas polymericola</name>
    <dbReference type="NCBI Taxonomy" id="2528002"/>
    <lineage>
        <taxon>Bacteria</taxon>
        <taxon>Pseudomonadati</taxon>
        <taxon>Planctomycetota</taxon>
        <taxon>Planctomycetia</taxon>
        <taxon>Pirellulales</taxon>
        <taxon>Lacipirellulaceae</taxon>
        <taxon>Posidoniimonas</taxon>
    </lineage>
</organism>
<sequence precursor="true">MSGSIGRSLLAAGVAAACVVAATAAPAAADDGEVFEVVVEAEAAAAPAVQLQAVQPAPVIAFEAQPGDGPNDELDAQAKAIIAELRPQLAGKLNAHLHAIRSVANPTKEQQQAILERTSKVLDESLREYAKQMVKGNQNMAQFMNGVVFNGQGNANEPWDVVREAMAETLKETLTDEQYALYEQEQEAREAFLREATATNFVSALDKQLGLNEDQRVQIHDAILDGWQDGWQGSLRGLLHNSTYMPKLPARIVEPHLTKRQQQVWHKTQWHGQVMFGDNGFLGHGELEVPQFEPQEQVAADGPAAAVAEAEE</sequence>
<dbReference type="OrthoDB" id="289704at2"/>
<accession>A0A5C5YQN8</accession>
<dbReference type="AlphaFoldDB" id="A0A5C5YQN8"/>
<proteinExistence type="predicted"/>
<evidence type="ECO:0000313" key="2">
    <source>
        <dbReference type="EMBL" id="TWT77272.1"/>
    </source>
</evidence>
<dbReference type="PROSITE" id="PS51257">
    <property type="entry name" value="PROKAR_LIPOPROTEIN"/>
    <property type="match status" value="1"/>
</dbReference>
<protein>
    <recommendedName>
        <fullName evidence="4">LTXXQ motif protein</fullName>
    </recommendedName>
</protein>
<evidence type="ECO:0008006" key="4">
    <source>
        <dbReference type="Google" id="ProtNLM"/>
    </source>
</evidence>
<dbReference type="Proteomes" id="UP000318478">
    <property type="component" value="Unassembled WGS sequence"/>
</dbReference>